<organism evidence="2 3">
    <name type="scientific">Paracoccidioides brasiliensis</name>
    <dbReference type="NCBI Taxonomy" id="121759"/>
    <lineage>
        <taxon>Eukaryota</taxon>
        <taxon>Fungi</taxon>
        <taxon>Dikarya</taxon>
        <taxon>Ascomycota</taxon>
        <taxon>Pezizomycotina</taxon>
        <taxon>Eurotiomycetes</taxon>
        <taxon>Eurotiomycetidae</taxon>
        <taxon>Onygenales</taxon>
        <taxon>Ajellomycetaceae</taxon>
        <taxon>Paracoccidioides</taxon>
    </lineage>
</organism>
<evidence type="ECO:0000313" key="3">
    <source>
        <dbReference type="Proteomes" id="UP000242814"/>
    </source>
</evidence>
<evidence type="ECO:0000256" key="1">
    <source>
        <dbReference type="SAM" id="MobiDB-lite"/>
    </source>
</evidence>
<protein>
    <submittedName>
        <fullName evidence="2">Uncharacterized protein</fullName>
    </submittedName>
</protein>
<comment type="caution">
    <text evidence="2">The sequence shown here is derived from an EMBL/GenBank/DDBJ whole genome shotgun (WGS) entry which is preliminary data.</text>
</comment>
<dbReference type="AlphaFoldDB" id="A0A1D2JL13"/>
<feature type="region of interest" description="Disordered" evidence="1">
    <location>
        <begin position="15"/>
        <end position="38"/>
    </location>
</feature>
<dbReference type="EMBL" id="LZYO01000041">
    <property type="protein sequence ID" value="ODH40453.1"/>
    <property type="molecule type" value="Genomic_DNA"/>
</dbReference>
<proteinExistence type="predicted"/>
<sequence>MERIEDYVSHAELPEDDRISKKRSYPCPSSGINRQILD</sequence>
<evidence type="ECO:0000313" key="2">
    <source>
        <dbReference type="EMBL" id="ODH40453.1"/>
    </source>
</evidence>
<accession>A0A1D2JL13</accession>
<name>A0A1D2JL13_PARBR</name>
<gene>
    <name evidence="2" type="ORF">ACO22_01631</name>
</gene>
<dbReference type="Proteomes" id="UP000242814">
    <property type="component" value="Unassembled WGS sequence"/>
</dbReference>
<reference evidence="2 3" key="1">
    <citation type="submission" date="2016-06" db="EMBL/GenBank/DDBJ databases">
        <authorList>
            <person name="Kjaerup R.B."/>
            <person name="Dalgaard T.S."/>
            <person name="Juul-Madsen H.R."/>
        </authorList>
    </citation>
    <scope>NUCLEOTIDE SEQUENCE [LARGE SCALE GENOMIC DNA]</scope>
    <source>
        <strain evidence="2 3">Pb300</strain>
    </source>
</reference>